<dbReference type="Proteomes" id="UP000245771">
    <property type="component" value="Unassembled WGS sequence"/>
</dbReference>
<feature type="compositionally biased region" description="Basic and acidic residues" evidence="1">
    <location>
        <begin position="239"/>
        <end position="249"/>
    </location>
</feature>
<accession>A0A316VCK6</accession>
<sequence>MKVPSRNPDTILKCLFYRDDGQLCDFAVIDDETNEAVTCLRASDYNIVQLRVHQEKAHGIYALRASEIVRRCDSHDEWLVGYDQIEQHYQRHYEDLVGSGAVPIDHTKHCLFCLHDEQLRFSLRMKEYQYSSDLAKHCNSTHLLRHRSPTKTCPECWDEVGIRQIFDHLIDHGWHLAGKAGLRTVRPTHINGDFSQLVLQGKREERASILQGFEDYIASLDGSMEYQDKQIRKRRSSEKRKVSVSDARDKIAQTRIKKHQYYLNGEGSNRPTRRPKSRGYLLTNSIQDENTDDRENDVLEGQQSMKEGSLGMDASSSRNTLDRPALSDSTNLFERHPDLA</sequence>
<evidence type="ECO:0000256" key="1">
    <source>
        <dbReference type="SAM" id="MobiDB-lite"/>
    </source>
</evidence>
<keyword evidence="3" id="KW-1185">Reference proteome</keyword>
<name>A0A316VCK6_9BASI</name>
<evidence type="ECO:0000313" key="2">
    <source>
        <dbReference type="EMBL" id="PWN35034.1"/>
    </source>
</evidence>
<proteinExistence type="predicted"/>
<protein>
    <submittedName>
        <fullName evidence="2">Uncharacterized protein</fullName>
    </submittedName>
</protein>
<organism evidence="2 3">
    <name type="scientific">Meira miltonrushii</name>
    <dbReference type="NCBI Taxonomy" id="1280837"/>
    <lineage>
        <taxon>Eukaryota</taxon>
        <taxon>Fungi</taxon>
        <taxon>Dikarya</taxon>
        <taxon>Basidiomycota</taxon>
        <taxon>Ustilaginomycotina</taxon>
        <taxon>Exobasidiomycetes</taxon>
        <taxon>Exobasidiales</taxon>
        <taxon>Brachybasidiaceae</taxon>
        <taxon>Meira</taxon>
    </lineage>
</organism>
<feature type="region of interest" description="Disordered" evidence="1">
    <location>
        <begin position="229"/>
        <end position="249"/>
    </location>
</feature>
<dbReference type="InParanoid" id="A0A316VCK6"/>
<dbReference type="EMBL" id="KZ819603">
    <property type="protein sequence ID" value="PWN35034.1"/>
    <property type="molecule type" value="Genomic_DNA"/>
</dbReference>
<gene>
    <name evidence="2" type="ORF">FA14DRAFT_154463</name>
</gene>
<dbReference type="AlphaFoldDB" id="A0A316VCK6"/>
<reference evidence="2 3" key="1">
    <citation type="journal article" date="2018" name="Mol. Biol. Evol.">
        <title>Broad Genomic Sampling Reveals a Smut Pathogenic Ancestry of the Fungal Clade Ustilaginomycotina.</title>
        <authorList>
            <person name="Kijpornyongpan T."/>
            <person name="Mondo S.J."/>
            <person name="Barry K."/>
            <person name="Sandor L."/>
            <person name="Lee J."/>
            <person name="Lipzen A."/>
            <person name="Pangilinan J."/>
            <person name="LaButti K."/>
            <person name="Hainaut M."/>
            <person name="Henrissat B."/>
            <person name="Grigoriev I.V."/>
            <person name="Spatafora J.W."/>
            <person name="Aime M.C."/>
        </authorList>
    </citation>
    <scope>NUCLEOTIDE SEQUENCE [LARGE SCALE GENOMIC DNA]</scope>
    <source>
        <strain evidence="2 3">MCA 3882</strain>
    </source>
</reference>
<dbReference type="OrthoDB" id="3033142at2759"/>
<feature type="region of interest" description="Disordered" evidence="1">
    <location>
        <begin position="283"/>
        <end position="340"/>
    </location>
</feature>
<dbReference type="GeneID" id="37019468"/>
<evidence type="ECO:0000313" key="3">
    <source>
        <dbReference type="Proteomes" id="UP000245771"/>
    </source>
</evidence>
<dbReference type="RefSeq" id="XP_025355336.1">
    <property type="nucleotide sequence ID" value="XM_025497687.1"/>
</dbReference>